<dbReference type="SUPFAM" id="SSF75138">
    <property type="entry name" value="HprK N-terminal domain-like"/>
    <property type="match status" value="1"/>
</dbReference>
<dbReference type="InterPro" id="IPR010766">
    <property type="entry name" value="DRTGG"/>
</dbReference>
<keyword evidence="3" id="KW-1185">Reference proteome</keyword>
<dbReference type="Pfam" id="PF07085">
    <property type="entry name" value="DRTGG"/>
    <property type="match status" value="1"/>
</dbReference>
<dbReference type="OrthoDB" id="9769095at2"/>
<dbReference type="Gene3D" id="3.40.1390.20">
    <property type="entry name" value="HprK N-terminal domain-like"/>
    <property type="match status" value="1"/>
</dbReference>
<evidence type="ECO:0000259" key="1">
    <source>
        <dbReference type="Pfam" id="PF07085"/>
    </source>
</evidence>
<dbReference type="STRING" id="551115.Aazo_3303"/>
<dbReference type="Pfam" id="PF13500">
    <property type="entry name" value="AAA_26"/>
    <property type="match status" value="1"/>
</dbReference>
<protein>
    <submittedName>
        <fullName evidence="2">DRTGG domain protein</fullName>
    </submittedName>
</protein>
<dbReference type="EMBL" id="CP002059">
    <property type="protein sequence ID" value="ADI64980.1"/>
    <property type="molecule type" value="Genomic_DNA"/>
</dbReference>
<dbReference type="PANTHER" id="PTHR43356">
    <property type="entry name" value="PHOSPHATE ACETYLTRANSFERASE"/>
    <property type="match status" value="1"/>
</dbReference>
<dbReference type="HOGENOM" id="CLU_040984_0_0_3"/>
<evidence type="ECO:0000313" key="2">
    <source>
        <dbReference type="EMBL" id="ADI64980.1"/>
    </source>
</evidence>
<reference evidence="2 3" key="1">
    <citation type="journal article" date="2010" name="PLoS ONE">
        <title>Genome erosion in a nitrogen-fixing vertically transmitted endosymbiotic multicellular cyanobacterium.</title>
        <authorList>
            <person name="Ran L."/>
            <person name="Larsson J."/>
            <person name="Vigil-Stenman T."/>
            <person name="Nylander J.A."/>
            <person name="Ininbergs K."/>
            <person name="Zheng W.W."/>
            <person name="Lapidus A."/>
            <person name="Lowry S."/>
            <person name="Haselkorn R."/>
            <person name="Bergman B."/>
        </authorList>
    </citation>
    <scope>NUCLEOTIDE SEQUENCE [LARGE SCALE GENOMIC DNA]</scope>
    <source>
        <strain evidence="2 3">0708</strain>
    </source>
</reference>
<dbReference type="InterPro" id="IPR028979">
    <property type="entry name" value="Ser_kin/Pase_Hpr-like_N_sf"/>
</dbReference>
<dbReference type="AlphaFoldDB" id="D7E2F8"/>
<dbReference type="Gene3D" id="3.40.50.300">
    <property type="entry name" value="P-loop containing nucleotide triphosphate hydrolases"/>
    <property type="match status" value="1"/>
</dbReference>
<proteinExistence type="predicted"/>
<dbReference type="eggNOG" id="COG0857">
    <property type="taxonomic scope" value="Bacteria"/>
</dbReference>
<dbReference type="RefSeq" id="WP_013191994.1">
    <property type="nucleotide sequence ID" value="NC_014248.1"/>
</dbReference>
<evidence type="ECO:0000313" key="3">
    <source>
        <dbReference type="Proteomes" id="UP000001511"/>
    </source>
</evidence>
<gene>
    <name evidence="2" type="ordered locus">Aazo_3303</name>
</gene>
<name>D7E2F8_NOSA0</name>
<organism evidence="2 3">
    <name type="scientific">Nostoc azollae (strain 0708)</name>
    <name type="common">Anabaena azollae (strain 0708)</name>
    <dbReference type="NCBI Taxonomy" id="551115"/>
    <lineage>
        <taxon>Bacteria</taxon>
        <taxon>Bacillati</taxon>
        <taxon>Cyanobacteriota</taxon>
        <taxon>Cyanophyceae</taxon>
        <taxon>Nostocales</taxon>
        <taxon>Nostocaceae</taxon>
        <taxon>Trichormus</taxon>
    </lineage>
</organism>
<dbReference type="Proteomes" id="UP000001511">
    <property type="component" value="Chromosome"/>
</dbReference>
<dbReference type="InterPro" id="IPR027417">
    <property type="entry name" value="P-loop_NTPase"/>
</dbReference>
<dbReference type="KEGG" id="naz:Aazo_3303"/>
<feature type="domain" description="DRTGG" evidence="1">
    <location>
        <begin position="224"/>
        <end position="329"/>
    </location>
</feature>
<dbReference type="PANTHER" id="PTHR43356:SF2">
    <property type="entry name" value="PHOSPHATE ACETYLTRANSFERASE"/>
    <property type="match status" value="1"/>
</dbReference>
<dbReference type="InterPro" id="IPR050500">
    <property type="entry name" value="Phos_Acetyltrans/Butyryltrans"/>
</dbReference>
<dbReference type="SUPFAM" id="SSF52540">
    <property type="entry name" value="P-loop containing nucleoside triphosphate hydrolases"/>
    <property type="match status" value="1"/>
</dbReference>
<sequence>MPTSFKYLLIGSIETYSGKSATVLGLSDQLKQKGLDIAYGKPLGTCLHNADGTLVEEDVQFITQNLKLSENHVAPTLLALDEVRVQKRLRGEDQTNYQQSLIQHYLEVPRGDLMLLEGGGNLAEGNLFGLSLLQVAQVLDTAVLLVHRYGSLLSVEALLSAKKQIDDACGRQRQRLIGVVINEVPTEQLEAGNSLLRPFLEQQGIPVLAMLPKSDLLRSVSVEELVKQLGAEVLCRSDRLDLLVESLAIGAMNVNAAVKYFRKRRNKAVVTGGDRVEIQQAALETSTQCLILTGQLPPPAFILNRAEELEIPILSVDLDTLTTVEIVHRTFGQVRVHEPLKVECICQLMSEHFDINRLLSQLGLNPAAAVS</sequence>
<accession>D7E2F8</accession>